<proteinExistence type="predicted"/>
<reference evidence="2" key="1">
    <citation type="journal article" date="2005" name="Nature">
        <title>The map-based sequence of the rice genome.</title>
        <authorList>
            <consortium name="International rice genome sequencing project (IRGSP)"/>
            <person name="Matsumoto T."/>
            <person name="Wu J."/>
            <person name="Kanamori H."/>
            <person name="Katayose Y."/>
            <person name="Fujisawa M."/>
            <person name="Namiki N."/>
            <person name="Mizuno H."/>
            <person name="Yamamoto K."/>
            <person name="Antonio B.A."/>
            <person name="Baba T."/>
            <person name="Sakata K."/>
            <person name="Nagamura Y."/>
            <person name="Aoki H."/>
            <person name="Arikawa K."/>
            <person name="Arita K."/>
            <person name="Bito T."/>
            <person name="Chiden Y."/>
            <person name="Fujitsuka N."/>
            <person name="Fukunaka R."/>
            <person name="Hamada M."/>
            <person name="Harada C."/>
            <person name="Hayashi A."/>
            <person name="Hijishita S."/>
            <person name="Honda M."/>
            <person name="Hosokawa S."/>
            <person name="Ichikawa Y."/>
            <person name="Idonuma A."/>
            <person name="Iijima M."/>
            <person name="Ikeda M."/>
            <person name="Ikeno M."/>
            <person name="Ito K."/>
            <person name="Ito S."/>
            <person name="Ito T."/>
            <person name="Ito Y."/>
            <person name="Ito Y."/>
            <person name="Iwabuchi A."/>
            <person name="Kamiya K."/>
            <person name="Karasawa W."/>
            <person name="Kurita K."/>
            <person name="Katagiri S."/>
            <person name="Kikuta A."/>
            <person name="Kobayashi H."/>
            <person name="Kobayashi N."/>
            <person name="Machita K."/>
            <person name="Maehara T."/>
            <person name="Masukawa M."/>
            <person name="Mizubayashi T."/>
            <person name="Mukai Y."/>
            <person name="Nagasaki H."/>
            <person name="Nagata Y."/>
            <person name="Naito S."/>
            <person name="Nakashima M."/>
            <person name="Nakama Y."/>
            <person name="Nakamichi Y."/>
            <person name="Nakamura M."/>
            <person name="Meguro A."/>
            <person name="Negishi M."/>
            <person name="Ohta I."/>
            <person name="Ohta T."/>
            <person name="Okamoto M."/>
            <person name="Ono N."/>
            <person name="Saji S."/>
            <person name="Sakaguchi M."/>
            <person name="Sakai K."/>
            <person name="Shibata M."/>
            <person name="Shimokawa T."/>
            <person name="Song J."/>
            <person name="Takazaki Y."/>
            <person name="Terasawa K."/>
            <person name="Tsugane M."/>
            <person name="Tsuji K."/>
            <person name="Ueda S."/>
            <person name="Waki K."/>
            <person name="Yamagata H."/>
            <person name="Yamamoto M."/>
            <person name="Yamamoto S."/>
            <person name="Yamane H."/>
            <person name="Yoshiki S."/>
            <person name="Yoshihara R."/>
            <person name="Yukawa K."/>
            <person name="Zhong H."/>
            <person name="Yano M."/>
            <person name="Yuan Q."/>
            <person name="Ouyang S."/>
            <person name="Liu J."/>
            <person name="Jones K.M."/>
            <person name="Gansberger K."/>
            <person name="Moffat K."/>
            <person name="Hill J."/>
            <person name="Bera J."/>
            <person name="Fadrosh D."/>
            <person name="Jin S."/>
            <person name="Johri S."/>
            <person name="Kim M."/>
            <person name="Overton L."/>
            <person name="Reardon M."/>
            <person name="Tsitrin T."/>
            <person name="Vuong H."/>
            <person name="Weaver B."/>
            <person name="Ciecko A."/>
            <person name="Tallon L."/>
            <person name="Jackson J."/>
            <person name="Pai G."/>
            <person name="Aken S.V."/>
            <person name="Utterback T."/>
            <person name="Reidmuller S."/>
            <person name="Feldblyum T."/>
            <person name="Hsiao J."/>
            <person name="Zismann V."/>
            <person name="Iobst S."/>
            <person name="de Vazeille A.R."/>
            <person name="Buell C.R."/>
            <person name="Ying K."/>
            <person name="Li Y."/>
            <person name="Lu T."/>
            <person name="Huang Y."/>
            <person name="Zhao Q."/>
            <person name="Feng Q."/>
            <person name="Zhang L."/>
            <person name="Zhu J."/>
            <person name="Weng Q."/>
            <person name="Mu J."/>
            <person name="Lu Y."/>
            <person name="Fan D."/>
            <person name="Liu Y."/>
            <person name="Guan J."/>
            <person name="Zhang Y."/>
            <person name="Yu S."/>
            <person name="Liu X."/>
            <person name="Zhang Y."/>
            <person name="Hong G."/>
            <person name="Han B."/>
            <person name="Choisne N."/>
            <person name="Demange N."/>
            <person name="Orjeda G."/>
            <person name="Samain S."/>
            <person name="Cattolico L."/>
            <person name="Pelletier E."/>
            <person name="Couloux A."/>
            <person name="Segurens B."/>
            <person name="Wincker P."/>
            <person name="D'Hont A."/>
            <person name="Scarpelli C."/>
            <person name="Weissenbach J."/>
            <person name="Salanoubat M."/>
            <person name="Quetier F."/>
            <person name="Yu Y."/>
            <person name="Kim H.R."/>
            <person name="Rambo T."/>
            <person name="Currie J."/>
            <person name="Collura K."/>
            <person name="Luo M."/>
            <person name="Yang T."/>
            <person name="Ammiraju J.S.S."/>
            <person name="Engler F."/>
            <person name="Soderlund C."/>
            <person name="Wing R.A."/>
            <person name="Palmer L.E."/>
            <person name="de la Bastide M."/>
            <person name="Spiegel L."/>
            <person name="Nascimento L."/>
            <person name="Zutavern T."/>
            <person name="O'Shaughnessy A."/>
            <person name="Dike S."/>
            <person name="Dedhia N."/>
            <person name="Preston R."/>
            <person name="Balija V."/>
            <person name="McCombie W.R."/>
            <person name="Chow T."/>
            <person name="Chen H."/>
            <person name="Chung M."/>
            <person name="Chen C."/>
            <person name="Shaw J."/>
            <person name="Wu H."/>
            <person name="Hsiao K."/>
            <person name="Chao Y."/>
            <person name="Chu M."/>
            <person name="Cheng C."/>
            <person name="Hour A."/>
            <person name="Lee P."/>
            <person name="Lin S."/>
            <person name="Lin Y."/>
            <person name="Liou J."/>
            <person name="Liu S."/>
            <person name="Hsing Y."/>
            <person name="Raghuvanshi S."/>
            <person name="Mohanty A."/>
            <person name="Bharti A.K."/>
            <person name="Gaur A."/>
            <person name="Gupta V."/>
            <person name="Kumar D."/>
            <person name="Ravi V."/>
            <person name="Vij S."/>
            <person name="Kapur A."/>
            <person name="Khurana P."/>
            <person name="Khurana P."/>
            <person name="Khurana J.P."/>
            <person name="Tyagi A.K."/>
            <person name="Gaikwad K."/>
            <person name="Singh A."/>
            <person name="Dalal V."/>
            <person name="Srivastava S."/>
            <person name="Dixit A."/>
            <person name="Pal A.K."/>
            <person name="Ghazi I.A."/>
            <person name="Yadav M."/>
            <person name="Pandit A."/>
            <person name="Bhargava A."/>
            <person name="Sureshbabu K."/>
            <person name="Batra K."/>
            <person name="Sharma T.R."/>
            <person name="Mohapatra T."/>
            <person name="Singh N.K."/>
            <person name="Messing J."/>
            <person name="Nelson A.B."/>
            <person name="Fuks G."/>
            <person name="Kavchok S."/>
            <person name="Keizer G."/>
            <person name="Linton E."/>
            <person name="Llaca V."/>
            <person name="Song R."/>
            <person name="Tanyolac B."/>
            <person name="Young S."/>
            <person name="Ho-Il K."/>
            <person name="Hahn J.H."/>
            <person name="Sangsakoo G."/>
            <person name="Vanavichit A."/>
            <person name="de Mattos Luiz.A.T."/>
            <person name="Zimmer P.D."/>
            <person name="Malone G."/>
            <person name="Dellagostin O."/>
            <person name="de Oliveira A.C."/>
            <person name="Bevan M."/>
            <person name="Bancroft I."/>
            <person name="Minx P."/>
            <person name="Cordum H."/>
            <person name="Wilson R."/>
            <person name="Cheng Z."/>
            <person name="Jin W."/>
            <person name="Jiang J."/>
            <person name="Leong S.A."/>
            <person name="Iwama H."/>
            <person name="Gojobori T."/>
            <person name="Itoh T."/>
            <person name="Niimura Y."/>
            <person name="Fujii Y."/>
            <person name="Habara T."/>
            <person name="Sakai H."/>
            <person name="Sato Y."/>
            <person name="Wilson G."/>
            <person name="Kumar K."/>
            <person name="McCouch S."/>
            <person name="Juretic N."/>
            <person name="Hoen D."/>
            <person name="Wright S."/>
            <person name="Bruskiewich R."/>
            <person name="Bureau T."/>
            <person name="Miyao A."/>
            <person name="Hirochika H."/>
            <person name="Nishikawa T."/>
            <person name="Kadowaki K."/>
            <person name="Sugiura M."/>
            <person name="Burr B."/>
            <person name="Sasaki T."/>
        </authorList>
    </citation>
    <scope>NUCLEOTIDE SEQUENCE [LARGE SCALE GENOMIC DNA]</scope>
    <source>
        <strain evidence="2">cv. Nipponbare</strain>
    </source>
</reference>
<gene>
    <name evidence="1" type="primary">P0458E11.25</name>
</gene>
<sequence length="103" mass="11185">MAIKDRFMGNPGRLTVLTTSGSGCRIHRGARGDRPLPFEGIMVILRGMATCMESCLVGTVVHLWPEAEDLHSWSRLVEVGFVAAIKGCLWSGVAPLQNSSFQV</sequence>
<evidence type="ECO:0000313" key="2">
    <source>
        <dbReference type="Proteomes" id="UP000000763"/>
    </source>
</evidence>
<name>Q5Z9R8_ORYSJ</name>
<dbReference type="EMBL" id="AP003613">
    <property type="protein sequence ID" value="BAD53555.1"/>
    <property type="molecule type" value="Genomic_DNA"/>
</dbReference>
<dbReference type="AlphaFoldDB" id="Q5Z9R8"/>
<dbReference type="Proteomes" id="UP000000763">
    <property type="component" value="Chromosome 6"/>
</dbReference>
<reference evidence="2" key="2">
    <citation type="journal article" date="2008" name="Nucleic Acids Res.">
        <title>The rice annotation project database (RAP-DB): 2008 update.</title>
        <authorList>
            <consortium name="The rice annotation project (RAP)"/>
        </authorList>
    </citation>
    <scope>GENOME REANNOTATION</scope>
    <source>
        <strain evidence="2">cv. Nipponbare</strain>
    </source>
</reference>
<protein>
    <submittedName>
        <fullName evidence="1">Uncharacterized protein</fullName>
    </submittedName>
</protein>
<dbReference type="PROSITE" id="PS51257">
    <property type="entry name" value="PROKAR_LIPOPROTEIN"/>
    <property type="match status" value="1"/>
</dbReference>
<organism evidence="1 2">
    <name type="scientific">Oryza sativa subsp. japonica</name>
    <name type="common">Rice</name>
    <dbReference type="NCBI Taxonomy" id="39947"/>
    <lineage>
        <taxon>Eukaryota</taxon>
        <taxon>Viridiplantae</taxon>
        <taxon>Streptophyta</taxon>
        <taxon>Embryophyta</taxon>
        <taxon>Tracheophyta</taxon>
        <taxon>Spermatophyta</taxon>
        <taxon>Magnoliopsida</taxon>
        <taxon>Liliopsida</taxon>
        <taxon>Poales</taxon>
        <taxon>Poaceae</taxon>
        <taxon>BOP clade</taxon>
        <taxon>Oryzoideae</taxon>
        <taxon>Oryzeae</taxon>
        <taxon>Oryzinae</taxon>
        <taxon>Oryza</taxon>
        <taxon>Oryza sativa</taxon>
    </lineage>
</organism>
<evidence type="ECO:0000313" key="1">
    <source>
        <dbReference type="EMBL" id="BAD53555.1"/>
    </source>
</evidence>
<accession>Q5Z9R8</accession>